<evidence type="ECO:0000313" key="4">
    <source>
        <dbReference type="EMBL" id="KFN49588.1"/>
    </source>
</evidence>
<feature type="domain" description="DUF4124" evidence="3">
    <location>
        <begin position="16"/>
        <end position="53"/>
    </location>
</feature>
<protein>
    <recommendedName>
        <fullName evidence="3">DUF4124 domain-containing protein</fullName>
    </recommendedName>
</protein>
<dbReference type="RefSeq" id="WP_051240043.1">
    <property type="nucleotide sequence ID" value="NZ_AUFF01000009.1"/>
</dbReference>
<feature type="signal peptide" evidence="2">
    <location>
        <begin position="1"/>
        <end position="22"/>
    </location>
</feature>
<dbReference type="Proteomes" id="UP000029391">
    <property type="component" value="Unassembled WGS sequence"/>
</dbReference>
<proteinExistence type="predicted"/>
<feature type="chain" id="PRO_5001869540" description="DUF4124 domain-containing protein" evidence="2">
    <location>
        <begin position="23"/>
        <end position="224"/>
    </location>
</feature>
<dbReference type="EMBL" id="AWXU01000033">
    <property type="protein sequence ID" value="KFN49588.1"/>
    <property type="molecule type" value="Genomic_DNA"/>
</dbReference>
<dbReference type="eggNOG" id="ENOG50305YN">
    <property type="taxonomic scope" value="Bacteria"/>
</dbReference>
<dbReference type="Pfam" id="PF13511">
    <property type="entry name" value="DUF4124"/>
    <property type="match status" value="1"/>
</dbReference>
<evidence type="ECO:0000259" key="3">
    <source>
        <dbReference type="Pfam" id="PF13511"/>
    </source>
</evidence>
<keyword evidence="2" id="KW-0732">Signal</keyword>
<evidence type="ECO:0000313" key="5">
    <source>
        <dbReference type="Proteomes" id="UP000029391"/>
    </source>
</evidence>
<reference evidence="4 5" key="1">
    <citation type="submission" date="2013-09" db="EMBL/GenBank/DDBJ databases">
        <title>Genome sequencing of Arenimonas composti.</title>
        <authorList>
            <person name="Chen F."/>
            <person name="Wang G."/>
        </authorList>
    </citation>
    <scope>NUCLEOTIDE SEQUENCE [LARGE SCALE GENOMIC DNA]</scope>
    <source>
        <strain evidence="4 5">TR7-09</strain>
    </source>
</reference>
<dbReference type="STRING" id="1121013.GCA_000426365_02540"/>
<evidence type="ECO:0000256" key="1">
    <source>
        <dbReference type="SAM" id="MobiDB-lite"/>
    </source>
</evidence>
<keyword evidence="5" id="KW-1185">Reference proteome</keyword>
<comment type="caution">
    <text evidence="4">The sequence shown here is derived from an EMBL/GenBank/DDBJ whole genome shotgun (WGS) entry which is preliminary data.</text>
</comment>
<accession>A0A091BAA5</accession>
<dbReference type="AlphaFoldDB" id="A0A091BAA5"/>
<name>A0A091BAA5_9GAMM</name>
<evidence type="ECO:0000256" key="2">
    <source>
        <dbReference type="SAM" id="SignalP"/>
    </source>
</evidence>
<sequence length="224" mass="24167">MKPQKLFAALVAALVLVGTADAQQRKLYRWVDKDGKVQFSDALPPEAVDQARSEISATSGRVTATIDRALTAEERAALEAQEAAAAAERAAAEKALQTEQAMLGSFQTEDDLRRSFRLRQELLNQTLEAIEAAIAGQRDSLTSLLAQAAEAELAGRAVGATQVNTIRELHREIGKQQQMLIVKQAELVDLDGEVERLVTRFHELRGEDAPPTRSAAGATPPTSG</sequence>
<organism evidence="4 5">
    <name type="scientific">Arenimonas composti TR7-09 = DSM 18010</name>
    <dbReference type="NCBI Taxonomy" id="1121013"/>
    <lineage>
        <taxon>Bacteria</taxon>
        <taxon>Pseudomonadati</taxon>
        <taxon>Pseudomonadota</taxon>
        <taxon>Gammaproteobacteria</taxon>
        <taxon>Lysobacterales</taxon>
        <taxon>Lysobacteraceae</taxon>
        <taxon>Arenimonas</taxon>
    </lineage>
</organism>
<gene>
    <name evidence="4" type="ORF">P873_10570</name>
</gene>
<feature type="region of interest" description="Disordered" evidence="1">
    <location>
        <begin position="204"/>
        <end position="224"/>
    </location>
</feature>
<dbReference type="InterPro" id="IPR025392">
    <property type="entry name" value="DUF4124"/>
</dbReference>